<reference evidence="2 3" key="1">
    <citation type="submission" date="2016-11" db="UniProtKB">
        <authorList>
            <consortium name="WormBaseParasite"/>
        </authorList>
    </citation>
    <scope>IDENTIFICATION</scope>
</reference>
<dbReference type="WBParaSite" id="maker-uti_cns_0002722-snap-gene-0.6-mRNA-1">
    <property type="protein sequence ID" value="maker-uti_cns_0002722-snap-gene-0.6-mRNA-1"/>
    <property type="gene ID" value="maker-uti_cns_0002722-snap-gene-0.6"/>
</dbReference>
<dbReference type="PANTHER" id="PTHR45976">
    <property type="entry name" value="ARMADILLO SEGMENT POLARITY PROTEIN"/>
    <property type="match status" value="1"/>
</dbReference>
<dbReference type="InterPro" id="IPR011989">
    <property type="entry name" value="ARM-like"/>
</dbReference>
<evidence type="ECO:0000313" key="1">
    <source>
        <dbReference type="Proteomes" id="UP000095280"/>
    </source>
</evidence>
<organism evidence="1 3">
    <name type="scientific">Macrostomum lignano</name>
    <dbReference type="NCBI Taxonomy" id="282301"/>
    <lineage>
        <taxon>Eukaryota</taxon>
        <taxon>Metazoa</taxon>
        <taxon>Spiralia</taxon>
        <taxon>Lophotrochozoa</taxon>
        <taxon>Platyhelminthes</taxon>
        <taxon>Rhabditophora</taxon>
        <taxon>Macrostomorpha</taxon>
        <taxon>Macrostomida</taxon>
        <taxon>Macrostomidae</taxon>
        <taxon>Macrostomum</taxon>
    </lineage>
</organism>
<dbReference type="InterPro" id="IPR016024">
    <property type="entry name" value="ARM-type_fold"/>
</dbReference>
<dbReference type="Proteomes" id="UP000095280">
    <property type="component" value="Unplaced"/>
</dbReference>
<dbReference type="SUPFAM" id="SSF48371">
    <property type="entry name" value="ARM repeat"/>
    <property type="match status" value="1"/>
</dbReference>
<evidence type="ECO:0000313" key="3">
    <source>
        <dbReference type="WBParaSite" id="maker-uti_cns_0011953-snap-gene-0.2-mRNA-1"/>
    </source>
</evidence>
<dbReference type="Gene3D" id="1.25.10.10">
    <property type="entry name" value="Leucine-rich Repeat Variant"/>
    <property type="match status" value="1"/>
</dbReference>
<sequence>AVELLIDYQIDADAAADAASHLAALLVGDPSQSEAESTTAAHGAAALAALLSRKQACRLAFIDQPDLLAALLARLDCRYDDSSSSGEEAKRLSATALCHISQSERGCLAIWRSAPALLLSAITDPQSLSHSLTCLRRLLASVPEARRSARPGLPLLAGLLGLADVRLLASAADCLQLLAF</sequence>
<dbReference type="GO" id="GO:0007155">
    <property type="term" value="P:cell adhesion"/>
    <property type="evidence" value="ECO:0007669"/>
    <property type="project" value="InterPro"/>
</dbReference>
<protein>
    <submittedName>
        <fullName evidence="2 3">DUF4704 domain-containing protein</fullName>
    </submittedName>
</protein>
<dbReference type="InterPro" id="IPR013284">
    <property type="entry name" value="Beta-catenin"/>
</dbReference>
<dbReference type="WBParaSite" id="maker-uti_cns_0011953-snap-gene-0.2-mRNA-1">
    <property type="protein sequence ID" value="maker-uti_cns_0011953-snap-gene-0.2-mRNA-1"/>
    <property type="gene ID" value="maker-uti_cns_0011953-snap-gene-0.2"/>
</dbReference>
<accession>A0A1I8IEC3</accession>
<proteinExistence type="predicted"/>
<evidence type="ECO:0000313" key="2">
    <source>
        <dbReference type="WBParaSite" id="maker-uti_cns_0002722-snap-gene-0.6-mRNA-1"/>
    </source>
</evidence>
<dbReference type="PRINTS" id="PR01869">
    <property type="entry name" value="BCATNINFAMLY"/>
</dbReference>
<keyword evidence="1" id="KW-1185">Reference proteome</keyword>
<dbReference type="AlphaFoldDB" id="A0A1I8IEC3"/>
<dbReference type="GO" id="GO:0045296">
    <property type="term" value="F:cadherin binding"/>
    <property type="evidence" value="ECO:0007669"/>
    <property type="project" value="InterPro"/>
</dbReference>
<name>A0A1I8IEC3_9PLAT</name>